<dbReference type="AlphaFoldDB" id="A0A368TWD1"/>
<sequence length="85" mass="9870">MPYRIHSTLGDVPPNLHVFDASSGSVRLAREATQKSLETSEEETVLMSLRREEAFHDLLRRRFLRTTEQYLKSELDDLGQPRKGR</sequence>
<dbReference type="RefSeq" id="WP_114479469.1">
    <property type="nucleotide sequence ID" value="NZ_QPII01000009.1"/>
</dbReference>
<reference evidence="1 2" key="1">
    <citation type="submission" date="2018-07" db="EMBL/GenBank/DDBJ databases">
        <title>Halomonas montanilacus sp. nov., isolated from Lake Pengyan on Tibetan Plateau.</title>
        <authorList>
            <person name="Lu H."/>
            <person name="Xing P."/>
            <person name="Wu Q."/>
        </authorList>
    </citation>
    <scope>NUCLEOTIDE SEQUENCE [LARGE SCALE GENOMIC DNA]</scope>
    <source>
        <strain evidence="1 2">PYC7W</strain>
    </source>
</reference>
<evidence type="ECO:0000313" key="2">
    <source>
        <dbReference type="Proteomes" id="UP000252405"/>
    </source>
</evidence>
<protein>
    <submittedName>
        <fullName evidence="1">Uncharacterized protein</fullName>
    </submittedName>
</protein>
<gene>
    <name evidence="1" type="ORF">DU505_13265</name>
</gene>
<keyword evidence="2" id="KW-1185">Reference proteome</keyword>
<organism evidence="1 2">
    <name type="scientific">Billgrantia montanilacus</name>
    <dbReference type="NCBI Taxonomy" id="2282305"/>
    <lineage>
        <taxon>Bacteria</taxon>
        <taxon>Pseudomonadati</taxon>
        <taxon>Pseudomonadota</taxon>
        <taxon>Gammaproteobacteria</taxon>
        <taxon>Oceanospirillales</taxon>
        <taxon>Halomonadaceae</taxon>
        <taxon>Billgrantia</taxon>
    </lineage>
</organism>
<dbReference type="Proteomes" id="UP000252405">
    <property type="component" value="Unassembled WGS sequence"/>
</dbReference>
<dbReference type="OrthoDB" id="5797214at2"/>
<accession>A0A368TWD1</accession>
<name>A0A368TWD1_9GAMM</name>
<evidence type="ECO:0000313" key="1">
    <source>
        <dbReference type="EMBL" id="RCV88636.1"/>
    </source>
</evidence>
<proteinExistence type="predicted"/>
<comment type="caution">
    <text evidence="1">The sequence shown here is derived from an EMBL/GenBank/DDBJ whole genome shotgun (WGS) entry which is preliminary data.</text>
</comment>
<dbReference type="EMBL" id="QPII01000009">
    <property type="protein sequence ID" value="RCV88636.1"/>
    <property type="molecule type" value="Genomic_DNA"/>
</dbReference>